<reference evidence="2 3" key="1">
    <citation type="submission" date="2018-07" db="EMBL/GenBank/DDBJ databases">
        <title>Genomic Encyclopedia of Type Strains, Phase III (KMG-III): the genomes of soil and plant-associated and newly described type strains.</title>
        <authorList>
            <person name="Whitman W."/>
        </authorList>
    </citation>
    <scope>NUCLEOTIDE SEQUENCE [LARGE SCALE GENOMIC DNA]</scope>
    <source>
        <strain evidence="2 3">CECT 7287</strain>
    </source>
</reference>
<dbReference type="InterPro" id="IPR051466">
    <property type="entry name" value="D-amino_acid_metab_enzyme"/>
</dbReference>
<dbReference type="CDD" id="cd06813">
    <property type="entry name" value="PLPDE_III_DSD_D-TA_like_2"/>
    <property type="match status" value="1"/>
</dbReference>
<proteinExistence type="predicted"/>
<keyword evidence="3" id="KW-1185">Reference proteome</keyword>
<dbReference type="OrthoDB" id="2445260at2"/>
<evidence type="ECO:0000313" key="3">
    <source>
        <dbReference type="Proteomes" id="UP000256977"/>
    </source>
</evidence>
<sequence>MPFAYLDRDLLDLNIRRIAAAAGSKTIRIASKSIRSVETLRYILNADDRFEGVMCYSAEEACFLAEKGFDNLLLGYPTWQASGIERLVEWIGEGRRIVFMTDCLEHVERIEGIARATGVRVPLCLDIDMSSDYPGLRFGVWRSPLSGWDSVRPVAERIVRSESVWLEGVMGYEAQIAGVGDNVPGAALKNGLIRLLKKRSIREVAARRKAVVENLRSMGAAPGLVNAGGTGSLASSREEEVVTELTAGSGFYSPGLFDDYRGFRYAPAAGFAVEVVRRPRADIVTCMGGGYVASGAAERSKLPRPFLPEGLELMPLEGAGEVQTPLRRKGDSELALALGDPVFFRHAKAGELCERFDSLYVISNGAVVDRYATYRGMGENFL</sequence>
<dbReference type="InterPro" id="IPR001608">
    <property type="entry name" value="Ala_racemase_N"/>
</dbReference>
<protein>
    <submittedName>
        <fullName evidence="2">D-serine deaminase-like pyridoxal phosphate-dependent protein</fullName>
    </submittedName>
</protein>
<dbReference type="EMBL" id="QRDZ01000011">
    <property type="protein sequence ID" value="RED76683.1"/>
    <property type="molecule type" value="Genomic_DNA"/>
</dbReference>
<dbReference type="PANTHER" id="PTHR28004:SF2">
    <property type="entry name" value="D-SERINE DEHYDRATASE"/>
    <property type="match status" value="1"/>
</dbReference>
<dbReference type="Gene3D" id="3.20.20.10">
    <property type="entry name" value="Alanine racemase"/>
    <property type="match status" value="1"/>
</dbReference>
<gene>
    <name evidence="2" type="ORF">DFP98_11167</name>
</gene>
<accession>A0A3D9JRE8</accession>
<feature type="domain" description="Alanine racemase N-terminal" evidence="1">
    <location>
        <begin position="7"/>
        <end position="236"/>
    </location>
</feature>
<dbReference type="AlphaFoldDB" id="A0A3D9JRE8"/>
<dbReference type="InterPro" id="IPR029066">
    <property type="entry name" value="PLP-binding_barrel"/>
</dbReference>
<evidence type="ECO:0000313" key="2">
    <source>
        <dbReference type="EMBL" id="RED76683.1"/>
    </source>
</evidence>
<dbReference type="RefSeq" id="WP_116061485.1">
    <property type="nucleotide sequence ID" value="NZ_QRDZ01000011.1"/>
</dbReference>
<dbReference type="Pfam" id="PF01168">
    <property type="entry name" value="Ala_racemase_N"/>
    <property type="match status" value="1"/>
</dbReference>
<dbReference type="GO" id="GO:0008721">
    <property type="term" value="F:D-serine ammonia-lyase activity"/>
    <property type="evidence" value="ECO:0007669"/>
    <property type="project" value="TreeGrafter"/>
</dbReference>
<dbReference type="SUPFAM" id="SSF51419">
    <property type="entry name" value="PLP-binding barrel"/>
    <property type="match status" value="1"/>
</dbReference>
<evidence type="ECO:0000259" key="1">
    <source>
        <dbReference type="Pfam" id="PF01168"/>
    </source>
</evidence>
<organism evidence="2 3">
    <name type="scientific">Cohnella phaseoli</name>
    <dbReference type="NCBI Taxonomy" id="456490"/>
    <lineage>
        <taxon>Bacteria</taxon>
        <taxon>Bacillati</taxon>
        <taxon>Bacillota</taxon>
        <taxon>Bacilli</taxon>
        <taxon>Bacillales</taxon>
        <taxon>Paenibacillaceae</taxon>
        <taxon>Cohnella</taxon>
    </lineage>
</organism>
<name>A0A3D9JRE8_9BACL</name>
<dbReference type="Proteomes" id="UP000256977">
    <property type="component" value="Unassembled WGS sequence"/>
</dbReference>
<dbReference type="GO" id="GO:0036088">
    <property type="term" value="P:D-serine catabolic process"/>
    <property type="evidence" value="ECO:0007669"/>
    <property type="project" value="TreeGrafter"/>
</dbReference>
<dbReference type="PANTHER" id="PTHR28004">
    <property type="entry name" value="ZGC:162816-RELATED"/>
    <property type="match status" value="1"/>
</dbReference>
<comment type="caution">
    <text evidence="2">The sequence shown here is derived from an EMBL/GenBank/DDBJ whole genome shotgun (WGS) entry which is preliminary data.</text>
</comment>